<dbReference type="OrthoDB" id="1681765at2759"/>
<comment type="similarity">
    <text evidence="3">Belongs to the HARBI1 family.</text>
</comment>
<evidence type="ECO:0000256" key="2">
    <source>
        <dbReference type="ARBA" id="ARBA00004123"/>
    </source>
</evidence>
<evidence type="ECO:0000256" key="1">
    <source>
        <dbReference type="ARBA" id="ARBA00001968"/>
    </source>
</evidence>
<dbReference type="PANTHER" id="PTHR22930">
    <property type="match status" value="1"/>
</dbReference>
<dbReference type="GeneID" id="109114371"/>
<feature type="region of interest" description="Disordered" evidence="8">
    <location>
        <begin position="90"/>
        <end position="111"/>
    </location>
</feature>
<keyword evidence="4" id="KW-0540">Nuclease</keyword>
<dbReference type="KEGG" id="nnu:109114371"/>
<name>A0A1U8Q0V6_NELNU</name>
<dbReference type="Proteomes" id="UP000189703">
    <property type="component" value="Unplaced"/>
</dbReference>
<dbReference type="AlphaFoldDB" id="A0A1U8Q0V6"/>
<protein>
    <submittedName>
        <fullName evidence="11">Uncharacterized protein LOC109114371</fullName>
    </submittedName>
</protein>
<comment type="cofactor">
    <cofactor evidence="1">
        <name>a divalent metal cation</name>
        <dbReference type="ChEBI" id="CHEBI:60240"/>
    </cofactor>
</comment>
<dbReference type="GO" id="GO:0004518">
    <property type="term" value="F:nuclease activity"/>
    <property type="evidence" value="ECO:0007669"/>
    <property type="project" value="UniProtKB-KW"/>
</dbReference>
<accession>A0A1U8Q0V6</accession>
<keyword evidence="5" id="KW-0479">Metal-binding</keyword>
<dbReference type="PANTHER" id="PTHR22930:SF280">
    <property type="entry name" value="OS11G0202600 PROTEIN"/>
    <property type="match status" value="1"/>
</dbReference>
<evidence type="ECO:0000256" key="5">
    <source>
        <dbReference type="ARBA" id="ARBA00022723"/>
    </source>
</evidence>
<gene>
    <name evidence="11" type="primary">LOC109114371</name>
</gene>
<dbReference type="GO" id="GO:0016787">
    <property type="term" value="F:hydrolase activity"/>
    <property type="evidence" value="ECO:0007669"/>
    <property type="project" value="UniProtKB-KW"/>
</dbReference>
<evidence type="ECO:0000256" key="8">
    <source>
        <dbReference type="SAM" id="MobiDB-lite"/>
    </source>
</evidence>
<evidence type="ECO:0000256" key="7">
    <source>
        <dbReference type="ARBA" id="ARBA00023242"/>
    </source>
</evidence>
<evidence type="ECO:0000256" key="4">
    <source>
        <dbReference type="ARBA" id="ARBA00022722"/>
    </source>
</evidence>
<dbReference type="InterPro" id="IPR045249">
    <property type="entry name" value="HARBI1-like"/>
</dbReference>
<proteinExistence type="inferred from homology"/>
<dbReference type="GO" id="GO:0005634">
    <property type="term" value="C:nucleus"/>
    <property type="evidence" value="ECO:0007669"/>
    <property type="project" value="UniProtKB-SubCell"/>
</dbReference>
<dbReference type="RefSeq" id="XP_019052458.1">
    <property type="nucleotide sequence ID" value="XM_019196913.1"/>
</dbReference>
<evidence type="ECO:0000313" key="11">
    <source>
        <dbReference type="RefSeq" id="XP_019052458.1"/>
    </source>
</evidence>
<keyword evidence="10" id="KW-1185">Reference proteome</keyword>
<dbReference type="STRING" id="4432.A0A1U8Q0V6"/>
<feature type="compositionally biased region" description="Acidic residues" evidence="8">
    <location>
        <begin position="346"/>
        <end position="358"/>
    </location>
</feature>
<dbReference type="InParanoid" id="A0A1U8Q0V6"/>
<evidence type="ECO:0000313" key="10">
    <source>
        <dbReference type="Proteomes" id="UP000189703"/>
    </source>
</evidence>
<organism evidence="10 11">
    <name type="scientific">Nelumbo nucifera</name>
    <name type="common">Sacred lotus</name>
    <dbReference type="NCBI Taxonomy" id="4432"/>
    <lineage>
        <taxon>Eukaryota</taxon>
        <taxon>Viridiplantae</taxon>
        <taxon>Streptophyta</taxon>
        <taxon>Embryophyta</taxon>
        <taxon>Tracheophyta</taxon>
        <taxon>Spermatophyta</taxon>
        <taxon>Magnoliopsida</taxon>
        <taxon>Proteales</taxon>
        <taxon>Nelumbonaceae</taxon>
        <taxon>Nelumbo</taxon>
    </lineage>
</organism>
<keyword evidence="6" id="KW-0378">Hydrolase</keyword>
<dbReference type="GO" id="GO:0046872">
    <property type="term" value="F:metal ion binding"/>
    <property type="evidence" value="ECO:0007669"/>
    <property type="project" value="UniProtKB-KW"/>
</dbReference>
<reference evidence="11" key="1">
    <citation type="submission" date="2025-08" db="UniProtKB">
        <authorList>
            <consortium name="RefSeq"/>
        </authorList>
    </citation>
    <scope>IDENTIFICATION</scope>
</reference>
<dbReference type="InterPro" id="IPR027806">
    <property type="entry name" value="HARBI1_dom"/>
</dbReference>
<dbReference type="Pfam" id="PF13359">
    <property type="entry name" value="DDE_Tnp_4"/>
    <property type="match status" value="1"/>
</dbReference>
<evidence type="ECO:0000259" key="9">
    <source>
        <dbReference type="Pfam" id="PF13359"/>
    </source>
</evidence>
<feature type="domain" description="DDE Tnp4" evidence="9">
    <location>
        <begin position="231"/>
        <end position="323"/>
    </location>
</feature>
<feature type="region of interest" description="Disordered" evidence="8">
    <location>
        <begin position="346"/>
        <end position="371"/>
    </location>
</feature>
<evidence type="ECO:0000256" key="3">
    <source>
        <dbReference type="ARBA" id="ARBA00006958"/>
    </source>
</evidence>
<evidence type="ECO:0000256" key="6">
    <source>
        <dbReference type="ARBA" id="ARBA00022801"/>
    </source>
</evidence>
<keyword evidence="7" id="KW-0539">Nucleus</keyword>
<comment type="subcellular location">
    <subcellularLocation>
        <location evidence="2">Nucleus</location>
    </subcellularLocation>
</comment>
<sequence length="392" mass="44234">MAFIELMAEQVKKGTRTTTTFSKVIVIVDPKRIQVPGIFDDDEVADVVVSGESSFDGVVGLDSVPLTLAEVMDASLPRFTNALNKDKEEMVGAHSKKAGTSKDRKRKNSSSKLFVEACRAITENSRMRSSSITTGASSASDPFSISKCVEIITTMQGMNRKKLRKLASLMQDCRWREIFIKLPNEMRRWTLRVRGLLKDLKFESVEEQDCVSALDGTHISVSISADKQIPYHGKYYLIDSRYASFLGFLSPVHGERYHLSDFKQTRRPRDAQEKFNQVHSSLRTVIERCFGVLETRFPILKQMPSFSINTQCQIVITSCTIHNFIRSEIMNNNHSDDLFDTIGDENVEVDDDSDEDNNDGGGNGQNDELEDMTVVRRNIANQLALDYGYQQI</sequence>
<feature type="compositionally biased region" description="Basic residues" evidence="8">
    <location>
        <begin position="94"/>
        <end position="109"/>
    </location>
</feature>